<dbReference type="NCBIfam" id="TIGR00478">
    <property type="entry name" value="tly"/>
    <property type="match status" value="1"/>
</dbReference>
<dbReference type="EMBL" id="BART01003916">
    <property type="protein sequence ID" value="GAG63549.1"/>
    <property type="molecule type" value="Genomic_DNA"/>
</dbReference>
<dbReference type="GO" id="GO:0032259">
    <property type="term" value="P:methylation"/>
    <property type="evidence" value="ECO:0007669"/>
    <property type="project" value="InterPro"/>
</dbReference>
<dbReference type="CDD" id="cd02440">
    <property type="entry name" value="AdoMet_MTases"/>
    <property type="match status" value="1"/>
</dbReference>
<dbReference type="Pfam" id="PF01728">
    <property type="entry name" value="FtsJ"/>
    <property type="match status" value="1"/>
</dbReference>
<gene>
    <name evidence="4" type="ORF">S01H4_10311</name>
</gene>
<dbReference type="InterPro" id="IPR029063">
    <property type="entry name" value="SAM-dependent_MTases_sf"/>
</dbReference>
<feature type="non-terminal residue" evidence="4">
    <location>
        <position position="1"/>
    </location>
</feature>
<comment type="caution">
    <text evidence="4">The sequence shown here is derived from an EMBL/GenBank/DDBJ whole genome shotgun (WGS) entry which is preliminary data.</text>
</comment>
<proteinExistence type="inferred from homology"/>
<dbReference type="InterPro" id="IPR004538">
    <property type="entry name" value="Hemolysin_A/TlyA"/>
</dbReference>
<evidence type="ECO:0000259" key="3">
    <source>
        <dbReference type="SMART" id="SM00363"/>
    </source>
</evidence>
<name>X0Z3H8_9ZZZZ</name>
<evidence type="ECO:0000313" key="4">
    <source>
        <dbReference type="EMBL" id="GAG63549.1"/>
    </source>
</evidence>
<dbReference type="PANTHER" id="PTHR32319:SF0">
    <property type="entry name" value="BACTERIAL HEMOLYSIN-LIKE PROTEIN"/>
    <property type="match status" value="1"/>
</dbReference>
<comment type="similarity">
    <text evidence="2">Belongs to the TlyA family.</text>
</comment>
<dbReference type="CDD" id="cd00165">
    <property type="entry name" value="S4"/>
    <property type="match status" value="1"/>
</dbReference>
<dbReference type="PIRSF" id="PIRSF005578">
    <property type="entry name" value="TlyA"/>
    <property type="match status" value="1"/>
</dbReference>
<evidence type="ECO:0000256" key="2">
    <source>
        <dbReference type="ARBA" id="ARBA00029460"/>
    </source>
</evidence>
<dbReference type="Gene3D" id="3.10.290.10">
    <property type="entry name" value="RNA-binding S4 domain"/>
    <property type="match status" value="1"/>
</dbReference>
<feature type="domain" description="RNA-binding S4" evidence="3">
    <location>
        <begin position="10"/>
        <end position="75"/>
    </location>
</feature>
<dbReference type="PROSITE" id="PS50889">
    <property type="entry name" value="S4"/>
    <property type="match status" value="1"/>
</dbReference>
<protein>
    <recommendedName>
        <fullName evidence="3">RNA-binding S4 domain-containing protein</fullName>
    </recommendedName>
</protein>
<dbReference type="InterPro" id="IPR047048">
    <property type="entry name" value="TlyA"/>
</dbReference>
<dbReference type="InterPro" id="IPR002877">
    <property type="entry name" value="RNA_MeTrfase_FtsJ_dom"/>
</dbReference>
<dbReference type="SUPFAM" id="SSF55174">
    <property type="entry name" value="Alpha-L RNA-binding motif"/>
    <property type="match status" value="1"/>
</dbReference>
<dbReference type="AlphaFoldDB" id="X0Z3H8"/>
<dbReference type="PANTHER" id="PTHR32319">
    <property type="entry name" value="BACTERIAL HEMOLYSIN-LIKE PROTEIN"/>
    <property type="match status" value="1"/>
</dbReference>
<organism evidence="4">
    <name type="scientific">marine sediment metagenome</name>
    <dbReference type="NCBI Taxonomy" id="412755"/>
    <lineage>
        <taxon>unclassified sequences</taxon>
        <taxon>metagenomes</taxon>
        <taxon>ecological metagenomes</taxon>
    </lineage>
</organism>
<dbReference type="GO" id="GO:0008168">
    <property type="term" value="F:methyltransferase activity"/>
    <property type="evidence" value="ECO:0007669"/>
    <property type="project" value="InterPro"/>
</dbReference>
<dbReference type="SMART" id="SM00363">
    <property type="entry name" value="S4"/>
    <property type="match status" value="1"/>
</dbReference>
<reference evidence="4" key="1">
    <citation type="journal article" date="2014" name="Front. Microbiol.">
        <title>High frequency of phylogenetically diverse reductive dehalogenase-homologous genes in deep subseafloor sedimentary metagenomes.</title>
        <authorList>
            <person name="Kawai M."/>
            <person name="Futagami T."/>
            <person name="Toyoda A."/>
            <person name="Takaki Y."/>
            <person name="Nishi S."/>
            <person name="Hori S."/>
            <person name="Arai W."/>
            <person name="Tsubouchi T."/>
            <person name="Morono Y."/>
            <person name="Uchiyama I."/>
            <person name="Ito T."/>
            <person name="Fujiyama A."/>
            <person name="Inagaki F."/>
            <person name="Takami H."/>
        </authorList>
    </citation>
    <scope>NUCLEOTIDE SEQUENCE</scope>
    <source>
        <strain evidence="4">Expedition CK06-06</strain>
    </source>
</reference>
<evidence type="ECO:0000256" key="1">
    <source>
        <dbReference type="ARBA" id="ARBA00022884"/>
    </source>
</evidence>
<dbReference type="SUPFAM" id="SSF53335">
    <property type="entry name" value="S-adenosyl-L-methionine-dependent methyltransferases"/>
    <property type="match status" value="1"/>
</dbReference>
<keyword evidence="1" id="KW-0694">RNA-binding</keyword>
<dbReference type="Gene3D" id="3.40.50.150">
    <property type="entry name" value="Vaccinia Virus protein VP39"/>
    <property type="match status" value="1"/>
</dbReference>
<dbReference type="InterPro" id="IPR036986">
    <property type="entry name" value="S4_RNA-bd_sf"/>
</dbReference>
<accession>X0Z3H8</accession>
<dbReference type="InterPro" id="IPR002942">
    <property type="entry name" value="S4_RNA-bd"/>
</dbReference>
<dbReference type="Pfam" id="PF01479">
    <property type="entry name" value="S4"/>
    <property type="match status" value="1"/>
</dbReference>
<dbReference type="GO" id="GO:0003723">
    <property type="term" value="F:RNA binding"/>
    <property type="evidence" value="ECO:0007669"/>
    <property type="project" value="UniProtKB-KW"/>
</dbReference>
<sequence>FIDLKKLKKERLDVLLVEKRFFTTREKAKSAIMAGEVLVDGEKFNKAGRIVKSDSNISVIKKETVYVSRGGEKLEKALKVFSVNIKGKRVIDVGASTGGFTDCLLKSGAEKVYCIDVGYGQLAWKLQKDSRVVVVDRTNIRYLNADKFDDLFELAAIDVSFISLDKVLPAVYNLIKEKGEVVALIKPQFEAGREFIQKGGLIKKAEVHQIVIERVGDKAQEMGFSVQGLTFSPLKKTSGNIEYLIYLVKNSKIILFNTLACSPVSLLTPAASAIIIKAMTIAKANKGESQPSFKPIVVATHTERAE</sequence>